<dbReference type="InterPro" id="IPR032284">
    <property type="entry name" value="RecQ_Zn-bd"/>
</dbReference>
<feature type="domain" description="Helicase ATP-binding" evidence="15">
    <location>
        <begin position="12"/>
        <end position="193"/>
    </location>
</feature>
<name>R8BF09_PHAM7</name>
<dbReference type="OrthoDB" id="10261556at2759"/>
<feature type="region of interest" description="Disordered" evidence="13">
    <location>
        <begin position="525"/>
        <end position="603"/>
    </location>
</feature>
<evidence type="ECO:0000256" key="10">
    <source>
        <dbReference type="ARBA" id="ARBA00023242"/>
    </source>
</evidence>
<dbReference type="SMART" id="SM00956">
    <property type="entry name" value="RQC"/>
    <property type="match status" value="1"/>
</dbReference>
<dbReference type="InterPro" id="IPR010997">
    <property type="entry name" value="HRDC-like_sf"/>
</dbReference>
<dbReference type="SUPFAM" id="SSF52540">
    <property type="entry name" value="P-loop containing nucleoside triphosphate hydrolases"/>
    <property type="match status" value="1"/>
</dbReference>
<dbReference type="GeneID" id="19327247"/>
<comment type="similarity">
    <text evidence="3 12">Belongs to the helicase family. RecQ subfamily.</text>
</comment>
<dbReference type="SUPFAM" id="SSF46785">
    <property type="entry name" value="Winged helix' DNA-binding domain"/>
    <property type="match status" value="1"/>
</dbReference>
<keyword evidence="8" id="KW-0238">DNA-binding</keyword>
<dbReference type="Pfam" id="PF16124">
    <property type="entry name" value="RecQ_Zn_bind"/>
    <property type="match status" value="1"/>
</dbReference>
<dbReference type="FunFam" id="3.40.50.300:FF:000296">
    <property type="entry name" value="ATP-dependent DNA helicase RecQ"/>
    <property type="match status" value="1"/>
</dbReference>
<evidence type="ECO:0000256" key="8">
    <source>
        <dbReference type="ARBA" id="ARBA00023125"/>
    </source>
</evidence>
<feature type="compositionally biased region" description="Acidic residues" evidence="13">
    <location>
        <begin position="575"/>
        <end position="591"/>
    </location>
</feature>
<dbReference type="RefSeq" id="XP_007917305.1">
    <property type="nucleotide sequence ID" value="XM_007919114.1"/>
</dbReference>
<dbReference type="PANTHER" id="PTHR13710:SF153">
    <property type="entry name" value="RECQ-LIKE DNA HELICASE BLM"/>
    <property type="match status" value="1"/>
</dbReference>
<reference evidence="18" key="1">
    <citation type="journal article" date="2013" name="Genome Announc.">
        <title>Draft genome sequence of the ascomycete Phaeoacremonium aleophilum strain UCR-PA7, a causal agent of the esca disease complex in grapevines.</title>
        <authorList>
            <person name="Blanco-Ulate B."/>
            <person name="Rolshausen P."/>
            <person name="Cantu D."/>
        </authorList>
    </citation>
    <scope>NUCLEOTIDE SEQUENCE [LARGE SCALE GENOMIC DNA]</scope>
    <source>
        <strain evidence="18">UCR-PA7</strain>
    </source>
</reference>
<dbReference type="GO" id="GO:0003677">
    <property type="term" value="F:DNA binding"/>
    <property type="evidence" value="ECO:0007669"/>
    <property type="project" value="UniProtKB-KW"/>
</dbReference>
<dbReference type="Pfam" id="PF09382">
    <property type="entry name" value="RQC"/>
    <property type="match status" value="1"/>
</dbReference>
<dbReference type="PROSITE" id="PS51194">
    <property type="entry name" value="HELICASE_CTER"/>
    <property type="match status" value="1"/>
</dbReference>
<dbReference type="InterPro" id="IPR027417">
    <property type="entry name" value="P-loop_NTPase"/>
</dbReference>
<evidence type="ECO:0000256" key="9">
    <source>
        <dbReference type="ARBA" id="ARBA00023235"/>
    </source>
</evidence>
<keyword evidence="9" id="KW-0413">Isomerase</keyword>
<dbReference type="PANTHER" id="PTHR13710">
    <property type="entry name" value="DNA HELICASE RECQ FAMILY MEMBER"/>
    <property type="match status" value="1"/>
</dbReference>
<feature type="domain" description="Helicase C-terminal" evidence="16">
    <location>
        <begin position="200"/>
        <end position="367"/>
    </location>
</feature>
<dbReference type="HOGENOM" id="CLU_001103_12_3_1"/>
<comment type="cofactor">
    <cofactor evidence="1">
        <name>Zn(2+)</name>
        <dbReference type="ChEBI" id="CHEBI:29105"/>
    </cofactor>
</comment>
<evidence type="ECO:0000256" key="11">
    <source>
        <dbReference type="ARBA" id="ARBA00034617"/>
    </source>
</evidence>
<dbReference type="GO" id="GO:0005634">
    <property type="term" value="C:nucleus"/>
    <property type="evidence" value="ECO:0007669"/>
    <property type="project" value="UniProtKB-SubCell"/>
</dbReference>
<dbReference type="NCBIfam" id="TIGR00614">
    <property type="entry name" value="recQ_fam"/>
    <property type="match status" value="1"/>
</dbReference>
<dbReference type="AlphaFoldDB" id="R8BF09"/>
<dbReference type="SUPFAM" id="SSF47819">
    <property type="entry name" value="HRDC-like"/>
    <property type="match status" value="1"/>
</dbReference>
<dbReference type="InterPro" id="IPR018982">
    <property type="entry name" value="RQC_domain"/>
</dbReference>
<dbReference type="Pfam" id="PF00271">
    <property type="entry name" value="Helicase_C"/>
    <property type="match status" value="1"/>
</dbReference>
<feature type="domain" description="HRDC" evidence="14">
    <location>
        <begin position="654"/>
        <end position="736"/>
    </location>
</feature>
<evidence type="ECO:0000313" key="18">
    <source>
        <dbReference type="Proteomes" id="UP000014074"/>
    </source>
</evidence>
<evidence type="ECO:0000256" key="13">
    <source>
        <dbReference type="SAM" id="MobiDB-lite"/>
    </source>
</evidence>
<gene>
    <name evidence="17" type="ORF">UCRPA7_6577</name>
</gene>
<evidence type="ECO:0000256" key="2">
    <source>
        <dbReference type="ARBA" id="ARBA00004123"/>
    </source>
</evidence>
<evidence type="ECO:0000259" key="14">
    <source>
        <dbReference type="PROSITE" id="PS50967"/>
    </source>
</evidence>
<dbReference type="PROSITE" id="PS00690">
    <property type="entry name" value="DEAH_ATP_HELICASE"/>
    <property type="match status" value="1"/>
</dbReference>
<dbReference type="Gene3D" id="1.10.10.10">
    <property type="entry name" value="Winged helix-like DNA-binding domain superfamily/Winged helix DNA-binding domain"/>
    <property type="match status" value="1"/>
</dbReference>
<keyword evidence="10 12" id="KW-0539">Nucleus</keyword>
<dbReference type="SMART" id="SM00487">
    <property type="entry name" value="DEXDc"/>
    <property type="match status" value="1"/>
</dbReference>
<dbReference type="GO" id="GO:0005694">
    <property type="term" value="C:chromosome"/>
    <property type="evidence" value="ECO:0007669"/>
    <property type="project" value="TreeGrafter"/>
</dbReference>
<evidence type="ECO:0000256" key="1">
    <source>
        <dbReference type="ARBA" id="ARBA00001947"/>
    </source>
</evidence>
<comment type="catalytic activity">
    <reaction evidence="12">
        <text>ATP + H2O = ADP + phosphate + H(+)</text>
        <dbReference type="Rhea" id="RHEA:13065"/>
        <dbReference type="ChEBI" id="CHEBI:15377"/>
        <dbReference type="ChEBI" id="CHEBI:15378"/>
        <dbReference type="ChEBI" id="CHEBI:30616"/>
        <dbReference type="ChEBI" id="CHEBI:43474"/>
        <dbReference type="ChEBI" id="CHEBI:456216"/>
    </reaction>
</comment>
<evidence type="ECO:0000256" key="6">
    <source>
        <dbReference type="ARBA" id="ARBA00022806"/>
    </source>
</evidence>
<dbReference type="InterPro" id="IPR002121">
    <property type="entry name" value="HRDC_dom"/>
</dbReference>
<dbReference type="GO" id="GO:0005524">
    <property type="term" value="F:ATP binding"/>
    <property type="evidence" value="ECO:0007669"/>
    <property type="project" value="UniProtKB-KW"/>
</dbReference>
<proteinExistence type="inferred from homology"/>
<dbReference type="CDD" id="cd17920">
    <property type="entry name" value="DEXHc_RecQ"/>
    <property type="match status" value="1"/>
</dbReference>
<evidence type="ECO:0000259" key="16">
    <source>
        <dbReference type="PROSITE" id="PS51194"/>
    </source>
</evidence>
<organism evidence="17 18">
    <name type="scientific">Phaeoacremonium minimum (strain UCR-PA7)</name>
    <name type="common">Esca disease fungus</name>
    <name type="synonym">Togninia minima</name>
    <dbReference type="NCBI Taxonomy" id="1286976"/>
    <lineage>
        <taxon>Eukaryota</taxon>
        <taxon>Fungi</taxon>
        <taxon>Dikarya</taxon>
        <taxon>Ascomycota</taxon>
        <taxon>Pezizomycotina</taxon>
        <taxon>Sordariomycetes</taxon>
        <taxon>Sordariomycetidae</taxon>
        <taxon>Togniniales</taxon>
        <taxon>Togniniaceae</taxon>
        <taxon>Phaeoacremonium</taxon>
    </lineage>
</organism>
<evidence type="ECO:0000256" key="5">
    <source>
        <dbReference type="ARBA" id="ARBA00022801"/>
    </source>
</evidence>
<dbReference type="Gene3D" id="3.40.50.300">
    <property type="entry name" value="P-loop containing nucleotide triphosphate hydrolases"/>
    <property type="match status" value="2"/>
</dbReference>
<dbReference type="GO" id="GO:0006260">
    <property type="term" value="P:DNA replication"/>
    <property type="evidence" value="ECO:0007669"/>
    <property type="project" value="InterPro"/>
</dbReference>
<dbReference type="InterPro" id="IPR002464">
    <property type="entry name" value="DNA/RNA_helicase_DEAH_CS"/>
</dbReference>
<dbReference type="EC" id="5.6.2.4" evidence="12"/>
<dbReference type="InterPro" id="IPR014001">
    <property type="entry name" value="Helicase_ATP-bd"/>
</dbReference>
<sequence length="890" mass="99826">MTGFRHNQLEAINATLEGKDAFVLMPTGGGKSLCYQLPAVINSGKTRGVTIVISPLISLMQDQVDHLNALNIIAKPFNGEMKKPARDMILGSFQERNPEHFVQLLYVTPEMVNKSHAFCNGLMLLHRNNKLARIVIDEAHCVSQWGHDFRPDYKALGEFRRKFPSVPVMALTATATQNVIADIKHNLAMDGCQVFSQSFNRPNLYYEIRSKDKTTVASIADLINSRYRNQTGIVYTLSRKSSETIAKKLNDDYNINAHHYHASIEPAEKVRIQRAWQKGAIKVVVATIAFGMGIDKPDVRFVIHHHLPKSLEGYYQETGRAGRDGKPSDCFLYFSYGDIATLRRFIDEGDGNTQQKERQREMLDKVISFCESKHECRRVEILRYFGEAFSREECNKTCDNCKVGGTFELQDFSQYAKAALEVIRLYGRMTLAQCTEILMGKKRPDYDDAVQYHGIARSLKKSDVNSIIFKLAAENALDEENTINRKFGMAITYFVIGRTSRDFVSGRRKLQIMAQVGGAKTVVPKQAKKRSKRAQAEAAEGVDLLDAPQVRRPPPSTNVSSPIRKRKKARVNQFIDDEATDGDEQGLDSAEDAGGPLHINGYEKDNFVVSDDDDDEDEHFNPVRYVPRQRQRTLDELGPPISRDTAFAEANIPDIHQDIIHHFLPEAKELEEKIRNGRGLQRILFTEQHLRQMAIRWTTTLDKMRQIPGINVDNVDRYGSKLVPLIKQYHGQYKEIMGEEVEDDEPRVLTRAPAARQIPGPVRPEVVELLSSDEDGFDDAEDEDDDLESSRFFGQGASGSGPPSREVEKWHEKFAQLSQPSASKKGKRPFARKASGSRSNFARGRSSGGVTKRKASSGGSRRTSGGPSRTKASKVGAGRGSFSGIGLMPL</sequence>
<dbReference type="CDD" id="cd18794">
    <property type="entry name" value="SF2_C_RecQ"/>
    <property type="match status" value="1"/>
</dbReference>
<keyword evidence="18" id="KW-1185">Reference proteome</keyword>
<dbReference type="PROSITE" id="PS51192">
    <property type="entry name" value="HELICASE_ATP_BIND_1"/>
    <property type="match status" value="1"/>
</dbReference>
<evidence type="ECO:0000256" key="12">
    <source>
        <dbReference type="RuleBase" id="RU364117"/>
    </source>
</evidence>
<evidence type="ECO:0000259" key="15">
    <source>
        <dbReference type="PROSITE" id="PS51192"/>
    </source>
</evidence>
<evidence type="ECO:0000313" key="17">
    <source>
        <dbReference type="EMBL" id="EON97883.1"/>
    </source>
</evidence>
<dbReference type="GO" id="GO:0009378">
    <property type="term" value="F:four-way junction helicase activity"/>
    <property type="evidence" value="ECO:0007669"/>
    <property type="project" value="TreeGrafter"/>
</dbReference>
<dbReference type="GO" id="GO:0016887">
    <property type="term" value="F:ATP hydrolysis activity"/>
    <property type="evidence" value="ECO:0007669"/>
    <property type="project" value="RHEA"/>
</dbReference>
<feature type="compositionally biased region" description="Low complexity" evidence="13">
    <location>
        <begin position="856"/>
        <end position="870"/>
    </location>
</feature>
<feature type="region of interest" description="Disordered" evidence="13">
    <location>
        <begin position="775"/>
        <end position="890"/>
    </location>
</feature>
<dbReference type="SMART" id="SM00490">
    <property type="entry name" value="HELICc"/>
    <property type="match status" value="1"/>
</dbReference>
<dbReference type="InterPro" id="IPR044876">
    <property type="entry name" value="HRDC_dom_sf"/>
</dbReference>
<dbReference type="EMBL" id="KB933247">
    <property type="protein sequence ID" value="EON97883.1"/>
    <property type="molecule type" value="Genomic_DNA"/>
</dbReference>
<accession>R8BF09</accession>
<keyword evidence="7 12" id="KW-0067">ATP-binding</keyword>
<keyword evidence="6 12" id="KW-0347">Helicase</keyword>
<comment type="subcellular location">
    <subcellularLocation>
        <location evidence="2 12">Nucleus</location>
    </subcellularLocation>
</comment>
<evidence type="ECO:0000256" key="4">
    <source>
        <dbReference type="ARBA" id="ARBA00022741"/>
    </source>
</evidence>
<dbReference type="InterPro" id="IPR036388">
    <property type="entry name" value="WH-like_DNA-bd_sf"/>
</dbReference>
<evidence type="ECO:0000256" key="3">
    <source>
        <dbReference type="ARBA" id="ARBA00005446"/>
    </source>
</evidence>
<dbReference type="eggNOG" id="KOG0351">
    <property type="taxonomic scope" value="Eukaryota"/>
</dbReference>
<dbReference type="PROSITE" id="PS50967">
    <property type="entry name" value="HRDC"/>
    <property type="match status" value="1"/>
</dbReference>
<feature type="compositionally biased region" description="Basic and acidic residues" evidence="13">
    <location>
        <begin position="805"/>
        <end position="814"/>
    </location>
</feature>
<dbReference type="Pfam" id="PF00270">
    <property type="entry name" value="DEAD"/>
    <property type="match status" value="1"/>
</dbReference>
<keyword evidence="4 12" id="KW-0547">Nucleotide-binding</keyword>
<dbReference type="Pfam" id="PF00570">
    <property type="entry name" value="HRDC"/>
    <property type="match status" value="1"/>
</dbReference>
<dbReference type="GO" id="GO:0000724">
    <property type="term" value="P:double-strand break repair via homologous recombination"/>
    <property type="evidence" value="ECO:0007669"/>
    <property type="project" value="TreeGrafter"/>
</dbReference>
<dbReference type="KEGG" id="tmn:UCRPA7_6577"/>
<evidence type="ECO:0000256" key="7">
    <source>
        <dbReference type="ARBA" id="ARBA00022840"/>
    </source>
</evidence>
<comment type="catalytic activity">
    <reaction evidence="11 12">
        <text>Couples ATP hydrolysis with the unwinding of duplex DNA by translocating in the 3'-5' direction.</text>
        <dbReference type="EC" id="5.6.2.4"/>
    </reaction>
</comment>
<feature type="compositionally biased region" description="Acidic residues" evidence="13">
    <location>
        <begin position="775"/>
        <end position="787"/>
    </location>
</feature>
<dbReference type="GO" id="GO:0005737">
    <property type="term" value="C:cytoplasm"/>
    <property type="evidence" value="ECO:0007669"/>
    <property type="project" value="TreeGrafter"/>
</dbReference>
<dbReference type="FunFam" id="3.40.50.300:FF:001975">
    <property type="entry name" value="ATP-dependent DNA helicase"/>
    <property type="match status" value="1"/>
</dbReference>
<dbReference type="Gene3D" id="1.10.150.80">
    <property type="entry name" value="HRDC domain"/>
    <property type="match status" value="1"/>
</dbReference>
<dbReference type="InterPro" id="IPR011545">
    <property type="entry name" value="DEAD/DEAH_box_helicase_dom"/>
</dbReference>
<dbReference type="InterPro" id="IPR004589">
    <property type="entry name" value="DNA_helicase_ATP-dep_RecQ"/>
</dbReference>
<dbReference type="InterPro" id="IPR036390">
    <property type="entry name" value="WH_DNA-bd_sf"/>
</dbReference>
<dbReference type="GO" id="GO:0043138">
    <property type="term" value="F:3'-5' DNA helicase activity"/>
    <property type="evidence" value="ECO:0007669"/>
    <property type="project" value="UniProtKB-EC"/>
</dbReference>
<dbReference type="Proteomes" id="UP000014074">
    <property type="component" value="Unassembled WGS sequence"/>
</dbReference>
<dbReference type="InterPro" id="IPR001650">
    <property type="entry name" value="Helicase_C-like"/>
</dbReference>
<keyword evidence="5 12" id="KW-0378">Hydrolase</keyword>
<protein>
    <recommendedName>
        <fullName evidence="12">ATP-dependent DNA helicase</fullName>
        <ecNumber evidence="12">5.6.2.4</ecNumber>
    </recommendedName>
</protein>